<dbReference type="RefSeq" id="WP_166400663.1">
    <property type="nucleotide sequence ID" value="NZ_JAANAS010000072.1"/>
</dbReference>
<evidence type="ECO:0000313" key="3">
    <source>
        <dbReference type="Proteomes" id="UP000643701"/>
    </source>
</evidence>
<proteinExistence type="predicted"/>
<sequence>MKNSSFFLLIFHLSFGLSAQKASLVNEKFDQYPEIVDCKNHSSYQEAKECISLKINQHVQKNISYNSLNKIVNASFKNILPEDEWQELKGTGMALDFKVSVILSYDKKWRVKNIETQFPKTETYLEAFFESLPAIKKAGVYDGKLINLVYHVPFKVFVVFY</sequence>
<organism evidence="2 3">
    <name type="scientific">Psychroflexus maritimus</name>
    <dbReference type="NCBI Taxonomy" id="2714865"/>
    <lineage>
        <taxon>Bacteria</taxon>
        <taxon>Pseudomonadati</taxon>
        <taxon>Bacteroidota</taxon>
        <taxon>Flavobacteriia</taxon>
        <taxon>Flavobacteriales</taxon>
        <taxon>Flavobacteriaceae</taxon>
        <taxon>Psychroflexus</taxon>
    </lineage>
</organism>
<evidence type="ECO:0000313" key="2">
    <source>
        <dbReference type="EMBL" id="NGZ90421.1"/>
    </source>
</evidence>
<dbReference type="AlphaFoldDB" id="A0A967AH79"/>
<evidence type="ECO:0000256" key="1">
    <source>
        <dbReference type="SAM" id="SignalP"/>
    </source>
</evidence>
<keyword evidence="3" id="KW-1185">Reference proteome</keyword>
<dbReference type="Proteomes" id="UP000643701">
    <property type="component" value="Unassembled WGS sequence"/>
</dbReference>
<feature type="chain" id="PRO_5037132448" description="TonB protein C-terminal" evidence="1">
    <location>
        <begin position="20"/>
        <end position="161"/>
    </location>
</feature>
<reference evidence="2" key="1">
    <citation type="submission" date="2020-03" db="EMBL/GenBank/DDBJ databases">
        <title>Psychroflexus Maritimus sp. nov., isolate from marine sediment.</title>
        <authorList>
            <person name="Zhong Y.-L."/>
        </authorList>
    </citation>
    <scope>NUCLEOTIDE SEQUENCE</scope>
    <source>
        <strain evidence="2">C1</strain>
    </source>
</reference>
<feature type="signal peptide" evidence="1">
    <location>
        <begin position="1"/>
        <end position="19"/>
    </location>
</feature>
<accession>A0A967AH79</accession>
<keyword evidence="1" id="KW-0732">Signal</keyword>
<comment type="caution">
    <text evidence="2">The sequence shown here is derived from an EMBL/GenBank/DDBJ whole genome shotgun (WGS) entry which is preliminary data.</text>
</comment>
<dbReference type="EMBL" id="JAANAS010000072">
    <property type="protein sequence ID" value="NGZ90421.1"/>
    <property type="molecule type" value="Genomic_DNA"/>
</dbReference>
<protein>
    <recommendedName>
        <fullName evidence="4">TonB protein C-terminal</fullName>
    </recommendedName>
</protein>
<gene>
    <name evidence="2" type="ORF">G7034_09160</name>
</gene>
<name>A0A967AH79_9FLAO</name>
<evidence type="ECO:0008006" key="4">
    <source>
        <dbReference type="Google" id="ProtNLM"/>
    </source>
</evidence>